<accession>A0A9W7LHS1</accession>
<dbReference type="EMBL" id="BSYR01000003">
    <property type="protein sequence ID" value="GMI64534.1"/>
    <property type="molecule type" value="Genomic_DNA"/>
</dbReference>
<evidence type="ECO:0000313" key="2">
    <source>
        <dbReference type="EMBL" id="GMI64534.1"/>
    </source>
</evidence>
<keyword evidence="3" id="KW-1185">Reference proteome</keyword>
<evidence type="ECO:0000256" key="1">
    <source>
        <dbReference type="SAM" id="SignalP"/>
    </source>
</evidence>
<organism evidence="2 3">
    <name type="scientific">Hibiscus trionum</name>
    <name type="common">Flower of an hour</name>
    <dbReference type="NCBI Taxonomy" id="183268"/>
    <lineage>
        <taxon>Eukaryota</taxon>
        <taxon>Viridiplantae</taxon>
        <taxon>Streptophyta</taxon>
        <taxon>Embryophyta</taxon>
        <taxon>Tracheophyta</taxon>
        <taxon>Spermatophyta</taxon>
        <taxon>Magnoliopsida</taxon>
        <taxon>eudicotyledons</taxon>
        <taxon>Gunneridae</taxon>
        <taxon>Pentapetalae</taxon>
        <taxon>rosids</taxon>
        <taxon>malvids</taxon>
        <taxon>Malvales</taxon>
        <taxon>Malvaceae</taxon>
        <taxon>Malvoideae</taxon>
        <taxon>Hibiscus</taxon>
    </lineage>
</organism>
<evidence type="ECO:0000313" key="3">
    <source>
        <dbReference type="Proteomes" id="UP001165190"/>
    </source>
</evidence>
<reference evidence="2" key="1">
    <citation type="submission" date="2023-05" db="EMBL/GenBank/DDBJ databases">
        <title>Genome and transcriptome analyses reveal genes involved in the formation of fine ridges on petal epidermal cells in Hibiscus trionum.</title>
        <authorList>
            <person name="Koshimizu S."/>
            <person name="Masuda S."/>
            <person name="Ishii T."/>
            <person name="Shirasu K."/>
            <person name="Hoshino A."/>
            <person name="Arita M."/>
        </authorList>
    </citation>
    <scope>NUCLEOTIDE SEQUENCE</scope>
    <source>
        <strain evidence="2">Hamamatsu line</strain>
    </source>
</reference>
<sequence>MTMMKRFSIANFVSILLLLVVVQVHGKSEFSLYSEASKFSQETQQFSLKIPSISDEISLLPESELPQHYDTSRSPVETQYLPDSNPEETCSFPESEFSQGSLQLQNFPFETSRPSEYGFSKDFESSDEPPEIQQVSYEINSHRKIKLPPPSPSPAVTPYPKNACEFKCSIKCLKEGFPLLNFCNNVCKTGCLFRYSELIYNCTNYCAKLMPLNFKSDKKKADGYLKYCFKKCIKVF</sequence>
<dbReference type="OrthoDB" id="990631at2759"/>
<feature type="chain" id="PRO_5040981510" evidence="1">
    <location>
        <begin position="27"/>
        <end position="236"/>
    </location>
</feature>
<keyword evidence="1" id="KW-0732">Signal</keyword>
<name>A0A9W7LHS1_HIBTR</name>
<dbReference type="AlphaFoldDB" id="A0A9W7LHS1"/>
<protein>
    <submittedName>
        <fullName evidence="2">Uncharacterized protein</fullName>
    </submittedName>
</protein>
<comment type="caution">
    <text evidence="2">The sequence shown here is derived from an EMBL/GenBank/DDBJ whole genome shotgun (WGS) entry which is preliminary data.</text>
</comment>
<proteinExistence type="predicted"/>
<dbReference type="Proteomes" id="UP001165190">
    <property type="component" value="Unassembled WGS sequence"/>
</dbReference>
<feature type="signal peptide" evidence="1">
    <location>
        <begin position="1"/>
        <end position="26"/>
    </location>
</feature>
<gene>
    <name evidence="2" type="ORF">HRI_000122700</name>
</gene>